<evidence type="ECO:0000256" key="5">
    <source>
        <dbReference type="ARBA" id="ARBA00022729"/>
    </source>
</evidence>
<dbReference type="Gene3D" id="2.40.170.20">
    <property type="entry name" value="TonB-dependent receptor, beta-barrel domain"/>
    <property type="match status" value="1"/>
</dbReference>
<dbReference type="InterPro" id="IPR037066">
    <property type="entry name" value="Plug_dom_sf"/>
</dbReference>
<dbReference type="PROSITE" id="PS52016">
    <property type="entry name" value="TONB_DEPENDENT_REC_3"/>
    <property type="match status" value="1"/>
</dbReference>
<feature type="chain" id="PRO_5012856992" description="TonB-dependent receptor plug domain-containing protein" evidence="9">
    <location>
        <begin position="22"/>
        <end position="709"/>
    </location>
</feature>
<evidence type="ECO:0000256" key="8">
    <source>
        <dbReference type="PROSITE-ProRule" id="PRU01360"/>
    </source>
</evidence>
<keyword evidence="2 8" id="KW-0813">Transport</keyword>
<comment type="subcellular location">
    <subcellularLocation>
        <location evidence="1 8">Cell outer membrane</location>
        <topology evidence="1 8">Multi-pass membrane protein</topology>
    </subcellularLocation>
</comment>
<evidence type="ECO:0000256" key="7">
    <source>
        <dbReference type="ARBA" id="ARBA00023237"/>
    </source>
</evidence>
<feature type="domain" description="TonB-dependent receptor plug" evidence="10">
    <location>
        <begin position="78"/>
        <end position="158"/>
    </location>
</feature>
<evidence type="ECO:0000256" key="1">
    <source>
        <dbReference type="ARBA" id="ARBA00004571"/>
    </source>
</evidence>
<keyword evidence="6 8" id="KW-0472">Membrane</keyword>
<evidence type="ECO:0000256" key="6">
    <source>
        <dbReference type="ARBA" id="ARBA00023136"/>
    </source>
</evidence>
<dbReference type="GO" id="GO:0009279">
    <property type="term" value="C:cell outer membrane"/>
    <property type="evidence" value="ECO:0007669"/>
    <property type="project" value="UniProtKB-SubCell"/>
</dbReference>
<protein>
    <recommendedName>
        <fullName evidence="10">TonB-dependent receptor plug domain-containing protein</fullName>
    </recommendedName>
</protein>
<keyword evidence="3 8" id="KW-1134">Transmembrane beta strand</keyword>
<evidence type="ECO:0000256" key="3">
    <source>
        <dbReference type="ARBA" id="ARBA00022452"/>
    </source>
</evidence>
<proteinExistence type="inferred from homology"/>
<gene>
    <name evidence="11" type="ORF">CLI86_06700</name>
</gene>
<dbReference type="PANTHER" id="PTHR30069:SF29">
    <property type="entry name" value="HEMOGLOBIN AND HEMOGLOBIN-HAPTOGLOBIN-BINDING PROTEIN 1-RELATED"/>
    <property type="match status" value="1"/>
</dbReference>
<evidence type="ECO:0000313" key="11">
    <source>
        <dbReference type="EMBL" id="PDP43776.1"/>
    </source>
</evidence>
<organism evidence="11 12">
    <name type="scientific">Tannerella forsythia</name>
    <name type="common">Bacteroides forsythus</name>
    <dbReference type="NCBI Taxonomy" id="28112"/>
    <lineage>
        <taxon>Bacteria</taxon>
        <taxon>Pseudomonadati</taxon>
        <taxon>Bacteroidota</taxon>
        <taxon>Bacteroidia</taxon>
        <taxon>Bacteroidales</taxon>
        <taxon>Tannerellaceae</taxon>
        <taxon>Tannerella</taxon>
    </lineage>
</organism>
<dbReference type="InterPro" id="IPR012910">
    <property type="entry name" value="Plug_dom"/>
</dbReference>
<comment type="caution">
    <text evidence="11">The sequence shown here is derived from an EMBL/GenBank/DDBJ whole genome shotgun (WGS) entry which is preliminary data.</text>
</comment>
<dbReference type="Gene3D" id="2.170.130.10">
    <property type="entry name" value="TonB-dependent receptor, plug domain"/>
    <property type="match status" value="1"/>
</dbReference>
<keyword evidence="4 8" id="KW-0812">Transmembrane</keyword>
<feature type="signal peptide" evidence="9">
    <location>
        <begin position="1"/>
        <end position="21"/>
    </location>
</feature>
<dbReference type="EMBL" id="NSLJ01000014">
    <property type="protein sequence ID" value="PDP43776.1"/>
    <property type="molecule type" value="Genomic_DNA"/>
</dbReference>
<evidence type="ECO:0000259" key="10">
    <source>
        <dbReference type="Pfam" id="PF07715"/>
    </source>
</evidence>
<keyword evidence="7 8" id="KW-0998">Cell outer membrane</keyword>
<evidence type="ECO:0000256" key="2">
    <source>
        <dbReference type="ARBA" id="ARBA00022448"/>
    </source>
</evidence>
<dbReference type="RefSeq" id="WP_097531201.1">
    <property type="nucleotide sequence ID" value="NZ_NSLJ01000014.1"/>
</dbReference>
<dbReference type="PANTHER" id="PTHR30069">
    <property type="entry name" value="TONB-DEPENDENT OUTER MEMBRANE RECEPTOR"/>
    <property type="match status" value="1"/>
</dbReference>
<evidence type="ECO:0000313" key="12">
    <source>
        <dbReference type="Proteomes" id="UP000219259"/>
    </source>
</evidence>
<accession>A0A2A6E7T8</accession>
<evidence type="ECO:0000256" key="9">
    <source>
        <dbReference type="SAM" id="SignalP"/>
    </source>
</evidence>
<evidence type="ECO:0000256" key="4">
    <source>
        <dbReference type="ARBA" id="ARBA00022692"/>
    </source>
</evidence>
<keyword evidence="5 9" id="KW-0732">Signal</keyword>
<dbReference type="SUPFAM" id="SSF56935">
    <property type="entry name" value="Porins"/>
    <property type="match status" value="1"/>
</dbReference>
<dbReference type="InterPro" id="IPR039426">
    <property type="entry name" value="TonB-dep_rcpt-like"/>
</dbReference>
<dbReference type="InterPro" id="IPR036942">
    <property type="entry name" value="Beta-barrel_TonB_sf"/>
</dbReference>
<comment type="similarity">
    <text evidence="8">Belongs to the TonB-dependent receptor family.</text>
</comment>
<name>A0A2A6E7T8_TANFO</name>
<dbReference type="Pfam" id="PF07715">
    <property type="entry name" value="Plug"/>
    <property type="match status" value="1"/>
</dbReference>
<dbReference type="GO" id="GO:0015344">
    <property type="term" value="F:siderophore uptake transmembrane transporter activity"/>
    <property type="evidence" value="ECO:0007669"/>
    <property type="project" value="TreeGrafter"/>
</dbReference>
<dbReference type="Proteomes" id="UP000219259">
    <property type="component" value="Unassembled WGS sequence"/>
</dbReference>
<dbReference type="GO" id="GO:0044718">
    <property type="term" value="P:siderophore transmembrane transport"/>
    <property type="evidence" value="ECO:0007669"/>
    <property type="project" value="TreeGrafter"/>
</dbReference>
<dbReference type="AlphaFoldDB" id="A0A2A6E7T8"/>
<sequence length="709" mass="81486">MAMKRIGLFFLHSIVSGFVSAQQPVVPTDSTAASEIRRQVLLDEVVVEARSRNIDSRGLGNMRINTNLLKVAPLFLGERDVIKTLQFLPGVSAGMEGSSQLNIRGGTNDQTLYLTDDVPIYNQNHTFGLFSIFNADAIRTAEIYKGGIPAHYGDKLSGVVSVDAKEGDFGKYRHSVSLGLLAGTVASEGPIVKDRLSYLIAGRRSFLDLLLNGLMSVIDQRQAGYPMVSFADLNGKLTWKLNDSHQLSWLFYYGYDDMGGTNKKHKKYSEESSWEKFGYGWKTLTTSLRYQARLKQGLSLSGHTYYTGLNNFNYYRNKQESPESKQELKNENASRMNELGVRFLLKHEIADHHTFFYGWEGAYQRYMPDYVYKLLNKHKSVYHSDHLTLFKTSVYVYDEFKYRKWLFSAGLRASLYRSENISRFAWEPRLKINTFIGEKDKLMLAYDRMYQPVHTINEIDYNAKTDYWVPFRENILPQSDQISVGWKNYTNEHLTLSIEAYYKSMRNLLLIRNLEYYLDAHSDYAQGKGASMGVEFMAEYGRGAFTGWVSYTLSRSQRTFGSRSYPFKYDAPHDLSAFAGYVVRKKSKNTHTLSLQMQFKSGYPYYVPEVSYPGMGLPTFPNGYIETNGDLFEVHHVPPYPNIRLKNYFRADINYTVERKLKHGGLTWQFSLLNVTNRANPYAVYKKDGRYKAFVLIPVLPSISVKRSF</sequence>
<reference evidence="11 12" key="1">
    <citation type="submission" date="2017-09" db="EMBL/GenBank/DDBJ databases">
        <title>Phase variable restriction modification systems are present in the genome sequences of periodontal pathogens Prevotella intermedia, Tannerella forsythia and Porphyromonas gingivalis.</title>
        <authorList>
            <person name="Haigh R.D."/>
            <person name="Crawford L."/>
            <person name="Ralph J."/>
            <person name="Wanford J."/>
            <person name="Vartoukian S.R."/>
            <person name="Hijazib K."/>
            <person name="Wade W."/>
            <person name="Oggioni M.R."/>
        </authorList>
    </citation>
    <scope>NUCLEOTIDE SEQUENCE [LARGE SCALE GENOMIC DNA]</scope>
    <source>
        <strain evidence="11 12">WW11663</strain>
    </source>
</reference>